<reference evidence="3 4" key="1">
    <citation type="submission" date="2024-05" db="EMBL/GenBank/DDBJ databases">
        <authorList>
            <person name="Wallberg A."/>
        </authorList>
    </citation>
    <scope>NUCLEOTIDE SEQUENCE [LARGE SCALE GENOMIC DNA]</scope>
</reference>
<evidence type="ECO:0000256" key="2">
    <source>
        <dbReference type="ARBA" id="ARBA00022946"/>
    </source>
</evidence>
<dbReference type="InterPro" id="IPR003690">
    <property type="entry name" value="MTERF"/>
</dbReference>
<keyword evidence="2" id="KW-0809">Transit peptide</keyword>
<dbReference type="AlphaFoldDB" id="A0AAV2S8H6"/>
<organism evidence="3 4">
    <name type="scientific">Meganyctiphanes norvegica</name>
    <name type="common">Northern krill</name>
    <name type="synonym">Thysanopoda norvegica</name>
    <dbReference type="NCBI Taxonomy" id="48144"/>
    <lineage>
        <taxon>Eukaryota</taxon>
        <taxon>Metazoa</taxon>
        <taxon>Ecdysozoa</taxon>
        <taxon>Arthropoda</taxon>
        <taxon>Crustacea</taxon>
        <taxon>Multicrustacea</taxon>
        <taxon>Malacostraca</taxon>
        <taxon>Eumalacostraca</taxon>
        <taxon>Eucarida</taxon>
        <taxon>Euphausiacea</taxon>
        <taxon>Euphausiidae</taxon>
        <taxon>Meganyctiphanes</taxon>
    </lineage>
</organism>
<protein>
    <submittedName>
        <fullName evidence="3">Uncharacterized protein</fullName>
    </submittedName>
</protein>
<proteinExistence type="inferred from homology"/>
<dbReference type="Gene3D" id="1.25.70.10">
    <property type="entry name" value="Transcription termination factor 3, mitochondrial"/>
    <property type="match status" value="1"/>
</dbReference>
<comment type="similarity">
    <text evidence="1">Belongs to the mTERF family.</text>
</comment>
<evidence type="ECO:0000313" key="3">
    <source>
        <dbReference type="EMBL" id="CAL4166943.1"/>
    </source>
</evidence>
<dbReference type="SMART" id="SM00733">
    <property type="entry name" value="Mterf"/>
    <property type="match status" value="3"/>
</dbReference>
<gene>
    <name evidence="3" type="ORF">MNOR_LOCUS33541</name>
</gene>
<evidence type="ECO:0000256" key="1">
    <source>
        <dbReference type="ARBA" id="ARBA00007692"/>
    </source>
</evidence>
<accession>A0AAV2S8H6</accession>
<dbReference type="GO" id="GO:0003676">
    <property type="term" value="F:nucleic acid binding"/>
    <property type="evidence" value="ECO:0007669"/>
    <property type="project" value="InterPro"/>
</dbReference>
<sequence length="345" mass="40127">MRYNKMALKQFSFLASHLLRMKNAVSPISSKAVVNLHYAALSKCHWLRNYSIATEYSNINPDVYNPIDNNLDELLITMKIKYGDTFSIHQTKSLYQTLVDHGIDSAKVKSQLVETPDLLKYPEIFWKQTFQVFTEFDFTPQKIYQCIVVHPALLRIKPNKLRQNLLELNQIEIGRSSVLKLAKIYPVMYTSNPQQVKKSLRHLSTLFNNPQLKGILKNSPSVIFSPIEETIKKMTYIVEEMGLSQDLVVETKVLSKSLSHIYTRHEFLKRAGLYSKPKLNKDKRSHKKNAPLTLIMDTSDRYFGNKVSHLSHEEYQVFQQIMNEELGEFEESTDDLDEEEEMEDN</sequence>
<dbReference type="EMBL" id="CAXKWB010048634">
    <property type="protein sequence ID" value="CAL4166943.1"/>
    <property type="molecule type" value="Genomic_DNA"/>
</dbReference>
<dbReference type="Proteomes" id="UP001497623">
    <property type="component" value="Unassembled WGS sequence"/>
</dbReference>
<evidence type="ECO:0000313" key="4">
    <source>
        <dbReference type="Proteomes" id="UP001497623"/>
    </source>
</evidence>
<comment type="caution">
    <text evidence="3">The sequence shown here is derived from an EMBL/GenBank/DDBJ whole genome shotgun (WGS) entry which is preliminary data.</text>
</comment>
<keyword evidence="4" id="KW-1185">Reference proteome</keyword>
<name>A0AAV2S8H6_MEGNR</name>
<dbReference type="InterPro" id="IPR038538">
    <property type="entry name" value="MTERF_sf"/>
</dbReference>
<dbReference type="Pfam" id="PF02536">
    <property type="entry name" value="mTERF"/>
    <property type="match status" value="1"/>
</dbReference>